<gene>
    <name evidence="2" type="ORF">Q5741_14125</name>
</gene>
<dbReference type="PANTHER" id="PTHR33336:SF3">
    <property type="entry name" value="ABM DOMAIN-CONTAINING PROTEIN"/>
    <property type="match status" value="1"/>
</dbReference>
<dbReference type="InterPro" id="IPR007138">
    <property type="entry name" value="ABM_dom"/>
</dbReference>
<accession>A0ABT9CHY7</accession>
<dbReference type="EC" id="1.-.-.-" evidence="2"/>
<evidence type="ECO:0000259" key="1">
    <source>
        <dbReference type="PROSITE" id="PS51725"/>
    </source>
</evidence>
<dbReference type="InterPro" id="IPR050744">
    <property type="entry name" value="AI-2_Isomerase_LsrG"/>
</dbReference>
<feature type="domain" description="ABM" evidence="1">
    <location>
        <begin position="2"/>
        <end position="91"/>
    </location>
</feature>
<dbReference type="Proteomes" id="UP001240171">
    <property type="component" value="Unassembled WGS sequence"/>
</dbReference>
<organism evidence="2 3">
    <name type="scientific">Paenibacillus lacisoli</name>
    <dbReference type="NCBI Taxonomy" id="3064525"/>
    <lineage>
        <taxon>Bacteria</taxon>
        <taxon>Bacillati</taxon>
        <taxon>Bacillota</taxon>
        <taxon>Bacilli</taxon>
        <taxon>Bacillales</taxon>
        <taxon>Paenibacillaceae</taxon>
        <taxon>Paenibacillus</taxon>
    </lineage>
</organism>
<evidence type="ECO:0000313" key="2">
    <source>
        <dbReference type="EMBL" id="MDO7907542.1"/>
    </source>
</evidence>
<keyword evidence="3" id="KW-1185">Reference proteome</keyword>
<dbReference type="SUPFAM" id="SSF54909">
    <property type="entry name" value="Dimeric alpha+beta barrel"/>
    <property type="match status" value="1"/>
</dbReference>
<dbReference type="GO" id="GO:0004497">
    <property type="term" value="F:monooxygenase activity"/>
    <property type="evidence" value="ECO:0007669"/>
    <property type="project" value="UniProtKB-KW"/>
</dbReference>
<dbReference type="PROSITE" id="PS51725">
    <property type="entry name" value="ABM"/>
    <property type="match status" value="1"/>
</dbReference>
<dbReference type="PANTHER" id="PTHR33336">
    <property type="entry name" value="QUINOL MONOOXYGENASE YGIN-RELATED"/>
    <property type="match status" value="1"/>
</dbReference>
<dbReference type="Pfam" id="PF03992">
    <property type="entry name" value="ABM"/>
    <property type="match status" value="1"/>
</dbReference>
<proteinExistence type="predicted"/>
<reference evidence="2 3" key="1">
    <citation type="submission" date="2023-07" db="EMBL/GenBank/DDBJ databases">
        <title>Paenibacillus sp. JX-17 nov. isolated from soil.</title>
        <authorList>
            <person name="Wan Y."/>
            <person name="Liu B."/>
        </authorList>
    </citation>
    <scope>NUCLEOTIDE SEQUENCE [LARGE SCALE GENOMIC DNA]</scope>
    <source>
        <strain evidence="2 3">JX-17</strain>
    </source>
</reference>
<dbReference type="EMBL" id="JAUQTB010000008">
    <property type="protein sequence ID" value="MDO7907542.1"/>
    <property type="molecule type" value="Genomic_DNA"/>
</dbReference>
<keyword evidence="2" id="KW-0560">Oxidoreductase</keyword>
<dbReference type="RefSeq" id="WP_305024756.1">
    <property type="nucleotide sequence ID" value="NZ_JAUQTB010000008.1"/>
</dbReference>
<name>A0ABT9CHY7_9BACL</name>
<comment type="caution">
    <text evidence="2">The sequence shown here is derived from an EMBL/GenBank/DDBJ whole genome shotgun (WGS) entry which is preliminary data.</text>
</comment>
<keyword evidence="2" id="KW-0503">Monooxygenase</keyword>
<dbReference type="Gene3D" id="3.30.70.100">
    <property type="match status" value="1"/>
</dbReference>
<sequence>MFVIHANMVVKPEQKENFLEQMKLLMQGSQAEEGNIRYTLMQDINDPNAFTMVEEWKDEEAMKFHNATEHFQNFVASAPEFLAAPMQAKVFSADQINK</sequence>
<protein>
    <submittedName>
        <fullName evidence="2">Quinol monooxygenase</fullName>
        <ecNumber evidence="2">1.-.-.-</ecNumber>
    </submittedName>
</protein>
<dbReference type="InterPro" id="IPR011008">
    <property type="entry name" value="Dimeric_a/b-barrel"/>
</dbReference>
<evidence type="ECO:0000313" key="3">
    <source>
        <dbReference type="Proteomes" id="UP001240171"/>
    </source>
</evidence>